<keyword evidence="3" id="KW-1185">Reference proteome</keyword>
<reference evidence="2 3" key="1">
    <citation type="journal article" date="2023" name="Hortic Res">
        <title>Pangenome of water caltrop reveals structural variations and asymmetric subgenome divergence after allopolyploidization.</title>
        <authorList>
            <person name="Zhang X."/>
            <person name="Chen Y."/>
            <person name="Wang L."/>
            <person name="Yuan Y."/>
            <person name="Fang M."/>
            <person name="Shi L."/>
            <person name="Lu R."/>
            <person name="Comes H.P."/>
            <person name="Ma Y."/>
            <person name="Chen Y."/>
            <person name="Huang G."/>
            <person name="Zhou Y."/>
            <person name="Zheng Z."/>
            <person name="Qiu Y."/>
        </authorList>
    </citation>
    <scope>NUCLEOTIDE SEQUENCE [LARGE SCALE GENOMIC DNA]</scope>
    <source>
        <strain evidence="2">F231</strain>
    </source>
</reference>
<evidence type="ECO:0000256" key="1">
    <source>
        <dbReference type="SAM" id="MobiDB-lite"/>
    </source>
</evidence>
<dbReference type="PANTHER" id="PTHR33264:SF55">
    <property type="entry name" value="TRANSMEMBRANE PROTEIN"/>
    <property type="match status" value="1"/>
</dbReference>
<dbReference type="EMBL" id="JAXQNO010000011">
    <property type="protein sequence ID" value="KAK4789375.1"/>
    <property type="molecule type" value="Genomic_DNA"/>
</dbReference>
<organism evidence="2 3">
    <name type="scientific">Trapa natans</name>
    <name type="common">Water chestnut</name>
    <dbReference type="NCBI Taxonomy" id="22666"/>
    <lineage>
        <taxon>Eukaryota</taxon>
        <taxon>Viridiplantae</taxon>
        <taxon>Streptophyta</taxon>
        <taxon>Embryophyta</taxon>
        <taxon>Tracheophyta</taxon>
        <taxon>Spermatophyta</taxon>
        <taxon>Magnoliopsida</taxon>
        <taxon>eudicotyledons</taxon>
        <taxon>Gunneridae</taxon>
        <taxon>Pentapetalae</taxon>
        <taxon>rosids</taxon>
        <taxon>malvids</taxon>
        <taxon>Myrtales</taxon>
        <taxon>Lythraceae</taxon>
        <taxon>Trapa</taxon>
    </lineage>
</organism>
<evidence type="ECO:0000313" key="2">
    <source>
        <dbReference type="EMBL" id="KAK4789375.1"/>
    </source>
</evidence>
<accession>A0AAN7LNS5</accession>
<feature type="region of interest" description="Disordered" evidence="1">
    <location>
        <begin position="13"/>
        <end position="32"/>
    </location>
</feature>
<evidence type="ECO:0000313" key="3">
    <source>
        <dbReference type="Proteomes" id="UP001346149"/>
    </source>
</evidence>
<dbReference type="AlphaFoldDB" id="A0AAN7LNS5"/>
<sequence length="160" mass="17303">MSRPVVVQSCQSNRHAARVPRPSEGRGRGRGRLSENAGWAVADCAGICCCIPCTVMKILVLAVYKVPAKLCCKVLKRKQRRHVVSKKRVAPPCPRPGVGVGVVVGSSGGEGNLAENSVADLMKNGDVIGGNDAADEDLEREMWDRFRDAGFWRSPSMRDT</sequence>
<dbReference type="Proteomes" id="UP001346149">
    <property type="component" value="Unassembled WGS sequence"/>
</dbReference>
<protein>
    <submittedName>
        <fullName evidence="2">Uncharacterized protein</fullName>
    </submittedName>
</protein>
<comment type="caution">
    <text evidence="2">The sequence shown here is derived from an EMBL/GenBank/DDBJ whole genome shotgun (WGS) entry which is preliminary data.</text>
</comment>
<proteinExistence type="predicted"/>
<name>A0AAN7LNS5_TRANT</name>
<dbReference type="PANTHER" id="PTHR33264">
    <property type="entry name" value="EXPRESSED PROTEIN"/>
    <property type="match status" value="1"/>
</dbReference>
<gene>
    <name evidence="2" type="ORF">SAY86_020694</name>
</gene>